<sequence length="49" mass="5598">MKRRIPLILETDKTAYEAAVENMISEGGPVYESKDAEDHDVKDKEKPLH</sequence>
<proteinExistence type="predicted"/>
<gene>
    <name evidence="2" type="ORF">HCN83_14590</name>
</gene>
<comment type="caution">
    <text evidence="2">The sequence shown here is derived from an EMBL/GenBank/DDBJ whole genome shotgun (WGS) entry which is preliminary data.</text>
</comment>
<dbReference type="AlphaFoldDB" id="A0A969Q0A3"/>
<organism evidence="2 3">
    <name type="scientific">Alkalicoccus luteus</name>
    <dbReference type="NCBI Taxonomy" id="1237094"/>
    <lineage>
        <taxon>Bacteria</taxon>
        <taxon>Bacillati</taxon>
        <taxon>Bacillota</taxon>
        <taxon>Bacilli</taxon>
        <taxon>Bacillales</taxon>
        <taxon>Bacillaceae</taxon>
        <taxon>Alkalicoccus</taxon>
    </lineage>
</organism>
<name>A0A969Q0A3_9BACI</name>
<accession>A0A969Q0A3</accession>
<dbReference type="EMBL" id="JAATHJ010000030">
    <property type="protein sequence ID" value="NJP38792.1"/>
    <property type="molecule type" value="Genomic_DNA"/>
</dbReference>
<feature type="region of interest" description="Disordered" evidence="1">
    <location>
        <begin position="25"/>
        <end position="49"/>
    </location>
</feature>
<evidence type="ECO:0000256" key="1">
    <source>
        <dbReference type="SAM" id="MobiDB-lite"/>
    </source>
</evidence>
<reference evidence="2 3" key="1">
    <citation type="submission" date="2020-03" db="EMBL/GenBank/DDBJ databases">
        <title>Assessment of the enzymatic potential of alkaline-tolerant lipase obtained from Bacillus luteus H11 (technogenic soil) for the bioremediation of saline soils contaminated with petroleum substances.</title>
        <authorList>
            <person name="Kalwasinska A."/>
        </authorList>
    </citation>
    <scope>NUCLEOTIDE SEQUENCE [LARGE SCALE GENOMIC DNA]</scope>
    <source>
        <strain evidence="2 3">H11</strain>
    </source>
</reference>
<feature type="compositionally biased region" description="Basic and acidic residues" evidence="1">
    <location>
        <begin position="32"/>
        <end position="49"/>
    </location>
</feature>
<evidence type="ECO:0000313" key="2">
    <source>
        <dbReference type="EMBL" id="NJP38792.1"/>
    </source>
</evidence>
<dbReference type="Proteomes" id="UP000752012">
    <property type="component" value="Unassembled WGS sequence"/>
</dbReference>
<evidence type="ECO:0000313" key="3">
    <source>
        <dbReference type="Proteomes" id="UP000752012"/>
    </source>
</evidence>
<dbReference type="RefSeq" id="WP_168008624.1">
    <property type="nucleotide sequence ID" value="NZ_JAATHJ010000030.1"/>
</dbReference>
<keyword evidence="3" id="KW-1185">Reference proteome</keyword>
<protein>
    <submittedName>
        <fullName evidence="2">Uncharacterized protein</fullName>
    </submittedName>
</protein>